<dbReference type="HOGENOM" id="CLU_067676_8_0_1"/>
<keyword evidence="6" id="KW-1185">Reference proteome</keyword>
<dbReference type="OrthoDB" id="10251242at2759"/>
<name>A0A0C9VAV4_SPHS4</name>
<evidence type="ECO:0000256" key="4">
    <source>
        <dbReference type="ARBA" id="ARBA00023453"/>
    </source>
</evidence>
<dbReference type="EMBL" id="KN837119">
    <property type="protein sequence ID" value="KIJ44114.1"/>
    <property type="molecule type" value="Genomic_DNA"/>
</dbReference>
<dbReference type="InterPro" id="IPR050362">
    <property type="entry name" value="Cation-dep_OMT"/>
</dbReference>
<evidence type="ECO:0000313" key="6">
    <source>
        <dbReference type="Proteomes" id="UP000054279"/>
    </source>
</evidence>
<dbReference type="PROSITE" id="PS51682">
    <property type="entry name" value="SAM_OMT_I"/>
    <property type="match status" value="1"/>
</dbReference>
<dbReference type="Proteomes" id="UP000054279">
    <property type="component" value="Unassembled WGS sequence"/>
</dbReference>
<organism evidence="5 6">
    <name type="scientific">Sphaerobolus stellatus (strain SS14)</name>
    <dbReference type="NCBI Taxonomy" id="990650"/>
    <lineage>
        <taxon>Eukaryota</taxon>
        <taxon>Fungi</taxon>
        <taxon>Dikarya</taxon>
        <taxon>Basidiomycota</taxon>
        <taxon>Agaricomycotina</taxon>
        <taxon>Agaricomycetes</taxon>
        <taxon>Phallomycetidae</taxon>
        <taxon>Geastrales</taxon>
        <taxon>Sphaerobolaceae</taxon>
        <taxon>Sphaerobolus</taxon>
    </lineage>
</organism>
<dbReference type="PANTHER" id="PTHR10509:SF14">
    <property type="entry name" value="CAFFEOYL-COA O-METHYLTRANSFERASE 3-RELATED"/>
    <property type="match status" value="1"/>
</dbReference>
<proteinExistence type="inferred from homology"/>
<gene>
    <name evidence="5" type="ORF">M422DRAFT_60228</name>
</gene>
<comment type="similarity">
    <text evidence="4">Belongs to the class I-like SAM-binding methyltransferase superfamily. Cation-dependent O-methyltransferase family.</text>
</comment>
<accession>A0A0C9VAV4</accession>
<protein>
    <recommendedName>
        <fullName evidence="7">Caffeoyl-CoA O-methyltransferase</fullName>
    </recommendedName>
</protein>
<evidence type="ECO:0000256" key="3">
    <source>
        <dbReference type="ARBA" id="ARBA00022691"/>
    </source>
</evidence>
<keyword evidence="2" id="KW-0808">Transferase</keyword>
<reference evidence="5 6" key="1">
    <citation type="submission" date="2014-06" db="EMBL/GenBank/DDBJ databases">
        <title>Evolutionary Origins and Diversification of the Mycorrhizal Mutualists.</title>
        <authorList>
            <consortium name="DOE Joint Genome Institute"/>
            <consortium name="Mycorrhizal Genomics Consortium"/>
            <person name="Kohler A."/>
            <person name="Kuo A."/>
            <person name="Nagy L.G."/>
            <person name="Floudas D."/>
            <person name="Copeland A."/>
            <person name="Barry K.W."/>
            <person name="Cichocki N."/>
            <person name="Veneault-Fourrey C."/>
            <person name="LaButti K."/>
            <person name="Lindquist E.A."/>
            <person name="Lipzen A."/>
            <person name="Lundell T."/>
            <person name="Morin E."/>
            <person name="Murat C."/>
            <person name="Riley R."/>
            <person name="Ohm R."/>
            <person name="Sun H."/>
            <person name="Tunlid A."/>
            <person name="Henrissat B."/>
            <person name="Grigoriev I.V."/>
            <person name="Hibbett D.S."/>
            <person name="Martin F."/>
        </authorList>
    </citation>
    <scope>NUCLEOTIDE SEQUENCE [LARGE SCALE GENOMIC DNA]</scope>
    <source>
        <strain evidence="5 6">SS14</strain>
    </source>
</reference>
<dbReference type="InterPro" id="IPR029063">
    <property type="entry name" value="SAM-dependent_MTases_sf"/>
</dbReference>
<evidence type="ECO:0000256" key="2">
    <source>
        <dbReference type="ARBA" id="ARBA00022679"/>
    </source>
</evidence>
<evidence type="ECO:0008006" key="7">
    <source>
        <dbReference type="Google" id="ProtNLM"/>
    </source>
</evidence>
<keyword evidence="1" id="KW-0489">Methyltransferase</keyword>
<evidence type="ECO:0000313" key="5">
    <source>
        <dbReference type="EMBL" id="KIJ44114.1"/>
    </source>
</evidence>
<evidence type="ECO:0000256" key="1">
    <source>
        <dbReference type="ARBA" id="ARBA00022603"/>
    </source>
</evidence>
<dbReference type="CDD" id="cd02440">
    <property type="entry name" value="AdoMet_MTases"/>
    <property type="match status" value="1"/>
</dbReference>
<dbReference type="GO" id="GO:0008171">
    <property type="term" value="F:O-methyltransferase activity"/>
    <property type="evidence" value="ECO:0007669"/>
    <property type="project" value="InterPro"/>
</dbReference>
<keyword evidence="3" id="KW-0949">S-adenosyl-L-methionine</keyword>
<dbReference type="PANTHER" id="PTHR10509">
    <property type="entry name" value="O-METHYLTRANSFERASE-RELATED"/>
    <property type="match status" value="1"/>
</dbReference>
<sequence length="233" mass="25782">MSKDGSDGRPQRYIPTDIEVWKRSDRYHNERLIGTPDASLVHAVESSAKGGLPNIAVSEAQAKFLQLLARTFKAKRILEVGTLGGYSTIWLARALPEDGELITLEISETHAEVARKNIAHAGLDSKVKVIVGPAVESLPKLEPSFDLAFIDADKQSNLEYFKEAKRLVREGGVIIVDNVVRYGRVSDPEQKDNATEGVRRLLDYIKDDKEVDATTLSTVGEKGYDGFLYALRL</sequence>
<dbReference type="Pfam" id="PF01596">
    <property type="entry name" value="Methyltransf_3"/>
    <property type="match status" value="1"/>
</dbReference>
<dbReference type="GO" id="GO:0032259">
    <property type="term" value="P:methylation"/>
    <property type="evidence" value="ECO:0007669"/>
    <property type="project" value="UniProtKB-KW"/>
</dbReference>
<dbReference type="AlphaFoldDB" id="A0A0C9VAV4"/>
<dbReference type="SUPFAM" id="SSF53335">
    <property type="entry name" value="S-adenosyl-L-methionine-dependent methyltransferases"/>
    <property type="match status" value="1"/>
</dbReference>
<dbReference type="GO" id="GO:0008757">
    <property type="term" value="F:S-adenosylmethionine-dependent methyltransferase activity"/>
    <property type="evidence" value="ECO:0007669"/>
    <property type="project" value="TreeGrafter"/>
</dbReference>
<dbReference type="Gene3D" id="3.40.50.150">
    <property type="entry name" value="Vaccinia Virus protein VP39"/>
    <property type="match status" value="1"/>
</dbReference>
<dbReference type="InterPro" id="IPR002935">
    <property type="entry name" value="SAM_O-MeTrfase"/>
</dbReference>